<feature type="compositionally biased region" description="Basic and acidic residues" evidence="1">
    <location>
        <begin position="12"/>
        <end position="21"/>
    </location>
</feature>
<sequence length="104" mass="11907">MSTTESVLEENLNTHREKNDDYGDWRIPGRTLALWAQELDADPVDLTDKHNAVSIGLYTRRLDKIIRAFNGEFAKDEMNFESIEDSHADESNYAAMHAALHNNE</sequence>
<comment type="caution">
    <text evidence="3">The sequence shown here is derived from an EMBL/GenBank/DDBJ whole genome shotgun (WGS) entry which is preliminary data.</text>
</comment>
<reference evidence="4" key="2">
    <citation type="journal article" date="2019" name="Int. J. Syst. Evol. Microbiol.">
        <title>The Global Catalogue of Microorganisms (GCM) 10K type strain sequencing project: providing services to taxonomists for standard genome sequencing and annotation.</title>
        <authorList>
            <consortium name="The Broad Institute Genomics Platform"/>
            <consortium name="The Broad Institute Genome Sequencing Center for Infectious Disease"/>
            <person name="Wu L."/>
            <person name="Ma J."/>
        </authorList>
    </citation>
    <scope>NUCLEOTIDE SEQUENCE [LARGE SCALE GENOMIC DNA]</scope>
    <source>
        <strain evidence="4">RDMS1</strain>
    </source>
</reference>
<evidence type="ECO:0000256" key="1">
    <source>
        <dbReference type="SAM" id="MobiDB-lite"/>
    </source>
</evidence>
<reference evidence="3" key="1">
    <citation type="journal article" date="2014" name="Int. J. Syst. Evol. Microbiol.">
        <title>Complete genome sequence of Corynebacterium casei LMG S-19264T (=DSM 44701T), isolated from a smear-ripened cheese.</title>
        <authorList>
            <consortium name="US DOE Joint Genome Institute (JGI-PGF)"/>
            <person name="Walter F."/>
            <person name="Albersmeier A."/>
            <person name="Kalinowski J."/>
            <person name="Ruckert C."/>
        </authorList>
    </citation>
    <scope>NUCLEOTIDE SEQUENCE [LARGE SCALE GENOMIC DNA]</scope>
    <source>
        <strain evidence="3">NBRC 107106</strain>
    </source>
</reference>
<dbReference type="EMBL" id="JBHTAX010000001">
    <property type="protein sequence ID" value="MFC7191903.1"/>
    <property type="molecule type" value="Genomic_DNA"/>
</dbReference>
<evidence type="ECO:0000313" key="4">
    <source>
        <dbReference type="Proteomes" id="UP001596417"/>
    </source>
</evidence>
<feature type="region of interest" description="Disordered" evidence="1">
    <location>
        <begin position="1"/>
        <end position="21"/>
    </location>
</feature>
<protein>
    <submittedName>
        <fullName evidence="3">Uncharacterized protein</fullName>
    </submittedName>
</protein>
<keyword evidence="4" id="KW-1185">Reference proteome</keyword>
<accession>A0ABD5YS14</accession>
<proteinExistence type="predicted"/>
<gene>
    <name evidence="2" type="ORF">ACFQL7_20335</name>
    <name evidence="3" type="ORF">ACFQL7_20675</name>
</gene>
<dbReference type="RefSeq" id="WP_264822363.1">
    <property type="nucleotide sequence ID" value="NZ_CP110249.1"/>
</dbReference>
<organism evidence="3 4">
    <name type="scientific">Halocatena marina</name>
    <dbReference type="NCBI Taxonomy" id="2934937"/>
    <lineage>
        <taxon>Archaea</taxon>
        <taxon>Methanobacteriati</taxon>
        <taxon>Methanobacteriota</taxon>
        <taxon>Stenosarchaea group</taxon>
        <taxon>Halobacteria</taxon>
        <taxon>Halobacteriales</taxon>
        <taxon>Natronomonadaceae</taxon>
        <taxon>Halocatena</taxon>
    </lineage>
</organism>
<evidence type="ECO:0000313" key="2">
    <source>
        <dbReference type="EMBL" id="MFC7191903.1"/>
    </source>
</evidence>
<dbReference type="Proteomes" id="UP001596417">
    <property type="component" value="Unassembled WGS sequence"/>
</dbReference>
<dbReference type="AlphaFoldDB" id="A0ABD5YS14"/>
<reference evidence="3" key="3">
    <citation type="submission" date="2024-09" db="EMBL/GenBank/DDBJ databases">
        <authorList>
            <person name="Sun Q."/>
        </authorList>
    </citation>
    <scope>NUCLEOTIDE SEQUENCE</scope>
    <source>
        <strain evidence="3">NBRC 107106</strain>
    </source>
</reference>
<dbReference type="EMBL" id="JBHTAX010000002">
    <property type="protein sequence ID" value="MFC7191968.1"/>
    <property type="molecule type" value="Genomic_DNA"/>
</dbReference>
<dbReference type="GeneID" id="76201693"/>
<evidence type="ECO:0000313" key="3">
    <source>
        <dbReference type="EMBL" id="MFC7191968.1"/>
    </source>
</evidence>
<name>A0ABD5YS14_9EURY</name>